<evidence type="ECO:0000256" key="7">
    <source>
        <dbReference type="ARBA" id="ARBA00048258"/>
    </source>
</evidence>
<dbReference type="Pfam" id="PF02569">
    <property type="entry name" value="Pantoate_ligase"/>
    <property type="match status" value="1"/>
</dbReference>
<comment type="function">
    <text evidence="8">Catalyzes the condensation of pantoate with beta-alanine in an ATP-dependent reaction via a pantoyl-adenylate intermediate.</text>
</comment>
<dbReference type="EC" id="6.3.2.1" evidence="8"/>
<sequence>MRKVVAGWRAAGKTVGLVPTMGALHAGHLSLVEATRKAGADHVVVSIFVNPTQFGPNEDLSKYPRQEALDLERLGEVGADLAYLPTVGEIYPDGFATMVVPSGTIVADLEATFRPGHFAGVATVVAKLLIQVAPDIAAFGEKDYQQLLVMRRMARDLDIPCRILPVPTVRDDHGLALSSRNAYLTPEQLAVARRLNKVLGEIARGLMHVEEGNARLLQAGFDAVDYLGLRDAETLDAPVEGRARRVLAVARLGSVRLLDNMAVD</sequence>
<dbReference type="GO" id="GO:0005829">
    <property type="term" value="C:cytosol"/>
    <property type="evidence" value="ECO:0007669"/>
    <property type="project" value="TreeGrafter"/>
</dbReference>
<feature type="binding site" evidence="8">
    <location>
        <position position="53"/>
    </location>
    <ligand>
        <name>(R)-pantoate</name>
        <dbReference type="ChEBI" id="CHEBI:15980"/>
    </ligand>
</feature>
<dbReference type="EMBL" id="BKAJ01000115">
    <property type="protein sequence ID" value="GEP58970.1"/>
    <property type="molecule type" value="Genomic_DNA"/>
</dbReference>
<name>A0A512NJ41_9HYPH</name>
<dbReference type="InterPro" id="IPR042176">
    <property type="entry name" value="Pantoate_ligase_C"/>
</dbReference>
<feature type="binding site" evidence="8">
    <location>
        <position position="146"/>
    </location>
    <ligand>
        <name>(R)-pantoate</name>
        <dbReference type="ChEBI" id="CHEBI:15980"/>
    </ligand>
</feature>
<keyword evidence="5 8" id="KW-0547">Nucleotide-binding</keyword>
<reference evidence="9 10" key="1">
    <citation type="submission" date="2019-07" db="EMBL/GenBank/DDBJ databases">
        <title>Whole genome shotgun sequence of Reyranella soli NBRC 108950.</title>
        <authorList>
            <person name="Hosoyama A."/>
            <person name="Uohara A."/>
            <person name="Ohji S."/>
            <person name="Ichikawa N."/>
        </authorList>
    </citation>
    <scope>NUCLEOTIDE SEQUENCE [LARGE SCALE GENOMIC DNA]</scope>
    <source>
        <strain evidence="9 10">NBRC 108950</strain>
    </source>
</reference>
<dbReference type="GO" id="GO:0004592">
    <property type="term" value="F:pantoate-beta-alanine ligase activity"/>
    <property type="evidence" value="ECO:0007669"/>
    <property type="project" value="UniProtKB-UniRule"/>
</dbReference>
<evidence type="ECO:0000256" key="2">
    <source>
        <dbReference type="ARBA" id="ARBA00009256"/>
    </source>
</evidence>
<feature type="active site" description="Proton donor" evidence="8">
    <location>
        <position position="28"/>
    </location>
</feature>
<feature type="binding site" evidence="8">
    <location>
        <begin position="21"/>
        <end position="28"/>
    </location>
    <ligand>
        <name>ATP</name>
        <dbReference type="ChEBI" id="CHEBI:30616"/>
    </ligand>
</feature>
<dbReference type="InterPro" id="IPR014729">
    <property type="entry name" value="Rossmann-like_a/b/a_fold"/>
</dbReference>
<dbReference type="GO" id="GO:0005524">
    <property type="term" value="F:ATP binding"/>
    <property type="evidence" value="ECO:0007669"/>
    <property type="project" value="UniProtKB-KW"/>
</dbReference>
<dbReference type="InterPro" id="IPR003721">
    <property type="entry name" value="Pantoate_ligase"/>
</dbReference>
<dbReference type="GO" id="GO:0015940">
    <property type="term" value="P:pantothenate biosynthetic process"/>
    <property type="evidence" value="ECO:0007669"/>
    <property type="project" value="UniProtKB-UniRule"/>
</dbReference>
<comment type="similarity">
    <text evidence="2 8">Belongs to the pantothenate synthetase family.</text>
</comment>
<feature type="binding site" evidence="8">
    <location>
        <begin position="177"/>
        <end position="180"/>
    </location>
    <ligand>
        <name>ATP</name>
        <dbReference type="ChEBI" id="CHEBI:30616"/>
    </ligand>
</feature>
<feature type="binding site" evidence="8">
    <location>
        <position position="169"/>
    </location>
    <ligand>
        <name>ATP</name>
        <dbReference type="ChEBI" id="CHEBI:30616"/>
    </ligand>
</feature>
<comment type="miscellaneous">
    <text evidence="8">The reaction proceeds by a bi uni uni bi ping pong mechanism.</text>
</comment>
<accession>A0A512NJ41</accession>
<dbReference type="SUPFAM" id="SSF52374">
    <property type="entry name" value="Nucleotidylyl transferase"/>
    <property type="match status" value="1"/>
</dbReference>
<evidence type="ECO:0000256" key="6">
    <source>
        <dbReference type="ARBA" id="ARBA00022840"/>
    </source>
</evidence>
<comment type="catalytic activity">
    <reaction evidence="7 8">
        <text>(R)-pantoate + beta-alanine + ATP = (R)-pantothenate + AMP + diphosphate + H(+)</text>
        <dbReference type="Rhea" id="RHEA:10912"/>
        <dbReference type="ChEBI" id="CHEBI:15378"/>
        <dbReference type="ChEBI" id="CHEBI:15980"/>
        <dbReference type="ChEBI" id="CHEBI:29032"/>
        <dbReference type="ChEBI" id="CHEBI:30616"/>
        <dbReference type="ChEBI" id="CHEBI:33019"/>
        <dbReference type="ChEBI" id="CHEBI:57966"/>
        <dbReference type="ChEBI" id="CHEBI:456215"/>
        <dbReference type="EC" id="6.3.2.1"/>
    </reaction>
</comment>
<dbReference type="Gene3D" id="3.30.1300.10">
    <property type="entry name" value="Pantoate-beta-alanine ligase, C-terminal domain"/>
    <property type="match status" value="1"/>
</dbReference>
<dbReference type="CDD" id="cd00560">
    <property type="entry name" value="PanC"/>
    <property type="match status" value="1"/>
</dbReference>
<comment type="pathway">
    <text evidence="1 8">Cofactor biosynthesis; (R)-pantothenate biosynthesis; (R)-pantothenate from (R)-pantoate and beta-alanine: step 1/1.</text>
</comment>
<evidence type="ECO:0000256" key="4">
    <source>
        <dbReference type="ARBA" id="ARBA00022655"/>
    </source>
</evidence>
<dbReference type="PANTHER" id="PTHR21299:SF1">
    <property type="entry name" value="PANTOATE--BETA-ALANINE LIGASE"/>
    <property type="match status" value="1"/>
</dbReference>
<organism evidence="9 10">
    <name type="scientific">Reyranella soli</name>
    <dbReference type="NCBI Taxonomy" id="1230389"/>
    <lineage>
        <taxon>Bacteria</taxon>
        <taxon>Pseudomonadati</taxon>
        <taxon>Pseudomonadota</taxon>
        <taxon>Alphaproteobacteria</taxon>
        <taxon>Hyphomicrobiales</taxon>
        <taxon>Reyranellaceae</taxon>
        <taxon>Reyranella</taxon>
    </lineage>
</organism>
<comment type="subunit">
    <text evidence="8">Homodimer.</text>
</comment>
<keyword evidence="6 8" id="KW-0067">ATP-binding</keyword>
<dbReference type="Gene3D" id="3.40.50.620">
    <property type="entry name" value="HUPs"/>
    <property type="match status" value="1"/>
</dbReference>
<dbReference type="Proteomes" id="UP000321058">
    <property type="component" value="Unassembled WGS sequence"/>
</dbReference>
<feature type="binding site" evidence="8">
    <location>
        <begin position="140"/>
        <end position="143"/>
    </location>
    <ligand>
        <name>ATP</name>
        <dbReference type="ChEBI" id="CHEBI:30616"/>
    </ligand>
</feature>
<dbReference type="UniPathway" id="UPA00028">
    <property type="reaction ID" value="UER00005"/>
</dbReference>
<gene>
    <name evidence="8 9" type="primary">panC</name>
    <name evidence="9" type="ORF">RSO01_61360</name>
</gene>
<proteinExistence type="inferred from homology"/>
<comment type="caution">
    <text evidence="9">The sequence shown here is derived from an EMBL/GenBank/DDBJ whole genome shotgun (WGS) entry which is preliminary data.</text>
</comment>
<evidence type="ECO:0000256" key="8">
    <source>
        <dbReference type="HAMAP-Rule" id="MF_00158"/>
    </source>
</evidence>
<dbReference type="PANTHER" id="PTHR21299">
    <property type="entry name" value="CYTIDYLATE KINASE/PANTOATE-BETA-ALANINE LIGASE"/>
    <property type="match status" value="1"/>
</dbReference>
<dbReference type="HAMAP" id="MF_00158">
    <property type="entry name" value="PanC"/>
    <property type="match status" value="1"/>
</dbReference>
<keyword evidence="4 8" id="KW-0566">Pantothenate biosynthesis</keyword>
<dbReference type="AlphaFoldDB" id="A0A512NJ41"/>
<keyword evidence="3 8" id="KW-0436">Ligase</keyword>
<keyword evidence="10" id="KW-1185">Reference proteome</keyword>
<evidence type="ECO:0000256" key="3">
    <source>
        <dbReference type="ARBA" id="ARBA00022598"/>
    </source>
</evidence>
<protein>
    <recommendedName>
        <fullName evidence="8">Pantothenate synthetase</fullName>
        <shortName evidence="8">PS</shortName>
        <ecNumber evidence="8">6.3.2.1</ecNumber>
    </recommendedName>
    <alternativeName>
        <fullName evidence="8">Pantoate--beta-alanine ligase</fullName>
    </alternativeName>
    <alternativeName>
        <fullName evidence="8">Pantoate-activating enzyme</fullName>
    </alternativeName>
</protein>
<keyword evidence="8" id="KW-0963">Cytoplasm</keyword>
<comment type="subcellular location">
    <subcellularLocation>
        <location evidence="8">Cytoplasm</location>
    </subcellularLocation>
</comment>
<evidence type="ECO:0000313" key="9">
    <source>
        <dbReference type="EMBL" id="GEP58970.1"/>
    </source>
</evidence>
<dbReference type="NCBIfam" id="TIGR00018">
    <property type="entry name" value="panC"/>
    <property type="match status" value="1"/>
</dbReference>
<feature type="binding site" evidence="8">
    <location>
        <position position="53"/>
    </location>
    <ligand>
        <name>beta-alanine</name>
        <dbReference type="ChEBI" id="CHEBI:57966"/>
    </ligand>
</feature>
<evidence type="ECO:0000256" key="1">
    <source>
        <dbReference type="ARBA" id="ARBA00004990"/>
    </source>
</evidence>
<evidence type="ECO:0000256" key="5">
    <source>
        <dbReference type="ARBA" id="ARBA00022741"/>
    </source>
</evidence>
<evidence type="ECO:0000313" key="10">
    <source>
        <dbReference type="Proteomes" id="UP000321058"/>
    </source>
</evidence>